<gene>
    <name evidence="2" type="ORF">B1A_11375</name>
</gene>
<name>T1A826_9ZZZZ</name>
<dbReference type="AlphaFoldDB" id="T1A826"/>
<reference evidence="2" key="1">
    <citation type="submission" date="2013-08" db="EMBL/GenBank/DDBJ databases">
        <authorList>
            <person name="Mendez C."/>
            <person name="Richter M."/>
            <person name="Ferrer M."/>
            <person name="Sanchez J."/>
        </authorList>
    </citation>
    <scope>NUCLEOTIDE SEQUENCE</scope>
</reference>
<sequence length="88" mass="10159">FAAQLSDEQIIKDESAAVSIYTQIGGDDERAHKRLHILDARKGPVEITEVSPLIRTLREPRKFTRYDFEQDADRDTARQRRGEHHEGT</sequence>
<accession>T1A826</accession>
<evidence type="ECO:0000313" key="2">
    <source>
        <dbReference type="EMBL" id="EQD56831.1"/>
    </source>
</evidence>
<comment type="caution">
    <text evidence="2">The sequence shown here is derived from an EMBL/GenBank/DDBJ whole genome shotgun (WGS) entry which is preliminary data.</text>
</comment>
<organism evidence="2">
    <name type="scientific">mine drainage metagenome</name>
    <dbReference type="NCBI Taxonomy" id="410659"/>
    <lineage>
        <taxon>unclassified sequences</taxon>
        <taxon>metagenomes</taxon>
        <taxon>ecological metagenomes</taxon>
    </lineage>
</organism>
<dbReference type="EMBL" id="AUZX01008129">
    <property type="protein sequence ID" value="EQD56831.1"/>
    <property type="molecule type" value="Genomic_DNA"/>
</dbReference>
<feature type="non-terminal residue" evidence="2">
    <location>
        <position position="1"/>
    </location>
</feature>
<evidence type="ECO:0000256" key="1">
    <source>
        <dbReference type="SAM" id="MobiDB-lite"/>
    </source>
</evidence>
<reference evidence="2" key="2">
    <citation type="journal article" date="2014" name="ISME J.">
        <title>Microbial stratification in low pH oxic and suboxic macroscopic growths along an acid mine drainage.</title>
        <authorList>
            <person name="Mendez-Garcia C."/>
            <person name="Mesa V."/>
            <person name="Sprenger R.R."/>
            <person name="Richter M."/>
            <person name="Diez M.S."/>
            <person name="Solano J."/>
            <person name="Bargiela R."/>
            <person name="Golyshina O.V."/>
            <person name="Manteca A."/>
            <person name="Ramos J.L."/>
            <person name="Gallego J.R."/>
            <person name="Llorente I."/>
            <person name="Martins Dos Santos V.A."/>
            <person name="Jensen O.N."/>
            <person name="Pelaez A.I."/>
            <person name="Sanchez J."/>
            <person name="Ferrer M."/>
        </authorList>
    </citation>
    <scope>NUCLEOTIDE SEQUENCE</scope>
</reference>
<protein>
    <submittedName>
        <fullName evidence="2">Uncharacterized protein</fullName>
    </submittedName>
</protein>
<proteinExistence type="predicted"/>
<feature type="region of interest" description="Disordered" evidence="1">
    <location>
        <begin position="65"/>
        <end position="88"/>
    </location>
</feature>